<dbReference type="PANTHER" id="PTHR30136">
    <property type="entry name" value="HELIX-TURN-HELIX TRANSCRIPTIONAL REGULATOR, ICLR FAMILY"/>
    <property type="match status" value="1"/>
</dbReference>
<dbReference type="Pfam" id="PF09339">
    <property type="entry name" value="HTH_IclR"/>
    <property type="match status" value="1"/>
</dbReference>
<dbReference type="InterPro" id="IPR029016">
    <property type="entry name" value="GAF-like_dom_sf"/>
</dbReference>
<evidence type="ECO:0000313" key="7">
    <source>
        <dbReference type="Proteomes" id="UP000639516"/>
    </source>
</evidence>
<dbReference type="InterPro" id="IPR050707">
    <property type="entry name" value="HTH_MetabolicPath_Reg"/>
</dbReference>
<dbReference type="InterPro" id="IPR036388">
    <property type="entry name" value="WH-like_DNA-bd_sf"/>
</dbReference>
<evidence type="ECO:0000259" key="4">
    <source>
        <dbReference type="PROSITE" id="PS51077"/>
    </source>
</evidence>
<comment type="caution">
    <text evidence="6">The sequence shown here is derived from an EMBL/GenBank/DDBJ whole genome shotgun (WGS) entry which is preliminary data.</text>
</comment>
<dbReference type="PANTHER" id="PTHR30136:SF35">
    <property type="entry name" value="HTH-TYPE TRANSCRIPTIONAL REGULATOR RV1719"/>
    <property type="match status" value="1"/>
</dbReference>
<dbReference type="PROSITE" id="PS51077">
    <property type="entry name" value="HTH_ICLR"/>
    <property type="match status" value="1"/>
</dbReference>
<dbReference type="SUPFAM" id="SSF55781">
    <property type="entry name" value="GAF domain-like"/>
    <property type="match status" value="1"/>
</dbReference>
<evidence type="ECO:0000256" key="1">
    <source>
        <dbReference type="ARBA" id="ARBA00023015"/>
    </source>
</evidence>
<evidence type="ECO:0000313" key="6">
    <source>
        <dbReference type="EMBL" id="MBC9984503.1"/>
    </source>
</evidence>
<gene>
    <name evidence="6" type="ORF">HA482_40715</name>
</gene>
<feature type="domain" description="IclR-ED" evidence="5">
    <location>
        <begin position="79"/>
        <end position="269"/>
    </location>
</feature>
<evidence type="ECO:0000256" key="2">
    <source>
        <dbReference type="ARBA" id="ARBA00023125"/>
    </source>
</evidence>
<evidence type="ECO:0000256" key="3">
    <source>
        <dbReference type="ARBA" id="ARBA00023163"/>
    </source>
</evidence>
<dbReference type="Gene3D" id="1.10.10.10">
    <property type="entry name" value="Winged helix-like DNA-binding domain superfamily/Winged helix DNA-binding domain"/>
    <property type="match status" value="1"/>
</dbReference>
<dbReference type="EMBL" id="JAATTO010000119">
    <property type="protein sequence ID" value="MBC9984503.1"/>
    <property type="molecule type" value="Genomic_DNA"/>
</dbReference>
<sequence>MESQPGSAISSDAHVVKSAARTLEILEYFDEMRQPLTVVGVAMGLGYPQSSTAALLRSLTAMGYLHYDTKKRTYMPTERVPFLGSWIEPRLFEQGTLPRLMHAIGRRTGQLVVLAARNGDMAQYIHILNEPSAVAHHLRIGQKRSLAASGVGQVLLSSMNDKDVRRLYHRMNAYAQSSEEKINIGELLEQLSLIRRRGYTFSRNRVVDGYGMIAVLIPKSSSSQPLALGVGGHCETLELHEADIVSAIHDELETHLKQASSDASSPARLSLPIRVPAYGARGYQMLSGGLSAD</sequence>
<dbReference type="RefSeq" id="WP_188108236.1">
    <property type="nucleotide sequence ID" value="NZ_JAANIH010000116.1"/>
</dbReference>
<keyword evidence="7" id="KW-1185">Reference proteome</keyword>
<dbReference type="Pfam" id="PF01614">
    <property type="entry name" value="IclR_C"/>
    <property type="match status" value="1"/>
</dbReference>
<name>A0ABR7UK66_9BRAD</name>
<organism evidence="6 7">
    <name type="scientific">Bradyrhizobium campsiandrae</name>
    <dbReference type="NCBI Taxonomy" id="1729892"/>
    <lineage>
        <taxon>Bacteria</taxon>
        <taxon>Pseudomonadati</taxon>
        <taxon>Pseudomonadota</taxon>
        <taxon>Alphaproteobacteria</taxon>
        <taxon>Hyphomicrobiales</taxon>
        <taxon>Nitrobacteraceae</taxon>
        <taxon>Bradyrhizobium</taxon>
    </lineage>
</organism>
<keyword evidence="2" id="KW-0238">DNA-binding</keyword>
<dbReference type="Proteomes" id="UP000639516">
    <property type="component" value="Unassembled WGS sequence"/>
</dbReference>
<dbReference type="Gene3D" id="3.30.450.40">
    <property type="match status" value="1"/>
</dbReference>
<proteinExistence type="predicted"/>
<dbReference type="InterPro" id="IPR005471">
    <property type="entry name" value="Tscrpt_reg_IclR_N"/>
</dbReference>
<keyword evidence="1" id="KW-0805">Transcription regulation</keyword>
<feature type="domain" description="HTH iclR-type" evidence="4">
    <location>
        <begin position="16"/>
        <end position="78"/>
    </location>
</feature>
<protein>
    <submittedName>
        <fullName evidence="6">Helix-turn-helix domain-containing protein</fullName>
    </submittedName>
</protein>
<keyword evidence="3" id="KW-0804">Transcription</keyword>
<dbReference type="InterPro" id="IPR036390">
    <property type="entry name" value="WH_DNA-bd_sf"/>
</dbReference>
<dbReference type="PROSITE" id="PS51078">
    <property type="entry name" value="ICLR_ED"/>
    <property type="match status" value="1"/>
</dbReference>
<dbReference type="InterPro" id="IPR014757">
    <property type="entry name" value="Tscrpt_reg_IclR_C"/>
</dbReference>
<accession>A0ABR7UK66</accession>
<evidence type="ECO:0000259" key="5">
    <source>
        <dbReference type="PROSITE" id="PS51078"/>
    </source>
</evidence>
<reference evidence="6 7" key="1">
    <citation type="journal article" date="2020" name="Arch. Microbiol.">
        <title>Bradyrhizobium campsiandrae sp. nov., a nitrogen-fixing bacterial strain isolated from a native leguminous tree from the Amazon adapted to flooded conditions.</title>
        <authorList>
            <person name="Cabral Michel D."/>
            <person name="Martins da Costa E."/>
            <person name="Azarias Guimaraes A."/>
            <person name="Soares de Carvalho T."/>
            <person name="Santos de Castro Caputo P."/>
            <person name="Willems A."/>
            <person name="de Souza Moreira F.M."/>
        </authorList>
    </citation>
    <scope>NUCLEOTIDE SEQUENCE [LARGE SCALE GENOMIC DNA]</scope>
    <source>
        <strain evidence="7">INPA 384B</strain>
    </source>
</reference>
<dbReference type="SUPFAM" id="SSF46785">
    <property type="entry name" value="Winged helix' DNA-binding domain"/>
    <property type="match status" value="1"/>
</dbReference>